<reference evidence="3 4" key="1">
    <citation type="submission" date="2017-12" db="EMBL/GenBank/DDBJ databases">
        <title>FDA dAtabase for Regulatory Grade micrObial Sequences (FDA-ARGOS): Supporting development and validation of Infectious Disease Dx tests.</title>
        <authorList>
            <person name="Hoffmann M."/>
            <person name="Allard M."/>
            <person name="Evans P."/>
            <person name="Brown E."/>
            <person name="Tallon L."/>
            <person name="Sadzewicz L."/>
            <person name="Sengamalay N."/>
            <person name="Ott S."/>
            <person name="Godinez A."/>
            <person name="Nagaraj S."/>
            <person name="Vavikolanu K."/>
            <person name="Aluvathingal J."/>
            <person name="Nadendla S."/>
            <person name="Sichtig H."/>
        </authorList>
    </citation>
    <scope>NUCLEOTIDE SEQUENCE [LARGE SCALE GENOMIC DNA]</scope>
    <source>
        <strain evidence="3 4">FDAARGOS_148</strain>
    </source>
</reference>
<dbReference type="PANTHER" id="PTHR34473">
    <property type="entry name" value="UPF0699 TRANSMEMBRANE PROTEIN YDBS"/>
    <property type="match status" value="1"/>
</dbReference>
<feature type="transmembrane region" description="Helical" evidence="1">
    <location>
        <begin position="20"/>
        <end position="39"/>
    </location>
</feature>
<feature type="transmembrane region" description="Helical" evidence="1">
    <location>
        <begin position="45"/>
        <end position="66"/>
    </location>
</feature>
<proteinExistence type="predicted"/>
<dbReference type="InterPro" id="IPR005182">
    <property type="entry name" value="YdbS-like_PH"/>
</dbReference>
<keyword evidence="1" id="KW-0472">Membrane</keyword>
<keyword evidence="1" id="KW-0812">Transmembrane</keyword>
<evidence type="ECO:0000313" key="3">
    <source>
        <dbReference type="EMBL" id="PNN20688.1"/>
    </source>
</evidence>
<dbReference type="Pfam" id="PF03703">
    <property type="entry name" value="bPH_2"/>
    <property type="match status" value="1"/>
</dbReference>
<dbReference type="AlphaFoldDB" id="A0A2K0A6N6"/>
<sequence length="159" mass="18993">MKVESSFHKSPKNALKYHWLNSGILFLIELIIIAALFSMWRYFNWYHFIVYILIFLVFISVIRLLLQPIINYKYRFYRVNDRNVEVKKSFIFKKHQITKIERLQFLEIKSNPILKLLNLNILIFVTAGHELKLPIVSEEEMNQLSEDIFIALRGADSDV</sequence>
<dbReference type="EMBL" id="LORN02000015">
    <property type="protein sequence ID" value="PNN20688.1"/>
    <property type="molecule type" value="Genomic_DNA"/>
</dbReference>
<dbReference type="Proteomes" id="UP000053523">
    <property type="component" value="Unassembled WGS sequence"/>
</dbReference>
<gene>
    <name evidence="3" type="ORF">AL503_007770</name>
</gene>
<name>A0A2K0A6N6_STAHA</name>
<feature type="domain" description="YdbS-like PH" evidence="2">
    <location>
        <begin position="74"/>
        <end position="145"/>
    </location>
</feature>
<protein>
    <recommendedName>
        <fullName evidence="2">YdbS-like PH domain-containing protein</fullName>
    </recommendedName>
</protein>
<evidence type="ECO:0000259" key="2">
    <source>
        <dbReference type="Pfam" id="PF03703"/>
    </source>
</evidence>
<organism evidence="3 4">
    <name type="scientific">Staphylococcus haemolyticus</name>
    <dbReference type="NCBI Taxonomy" id="1283"/>
    <lineage>
        <taxon>Bacteria</taxon>
        <taxon>Bacillati</taxon>
        <taxon>Bacillota</taxon>
        <taxon>Bacilli</taxon>
        <taxon>Bacillales</taxon>
        <taxon>Staphylococcaceae</taxon>
        <taxon>Staphylococcus</taxon>
    </lineage>
</organism>
<comment type="caution">
    <text evidence="3">The sequence shown here is derived from an EMBL/GenBank/DDBJ whole genome shotgun (WGS) entry which is preliminary data.</text>
</comment>
<accession>A0A2K0A6N6</accession>
<evidence type="ECO:0000256" key="1">
    <source>
        <dbReference type="SAM" id="Phobius"/>
    </source>
</evidence>
<keyword evidence="1" id="KW-1133">Transmembrane helix</keyword>
<evidence type="ECO:0000313" key="4">
    <source>
        <dbReference type="Proteomes" id="UP000053523"/>
    </source>
</evidence>
<dbReference type="PANTHER" id="PTHR34473:SF2">
    <property type="entry name" value="UPF0699 TRANSMEMBRANE PROTEIN YDBT"/>
    <property type="match status" value="1"/>
</dbReference>
<dbReference type="RefSeq" id="WP_037551983.1">
    <property type="nucleotide sequence ID" value="NZ_CAJCGD010000013.1"/>
</dbReference>